<keyword evidence="3" id="KW-1185">Reference proteome</keyword>
<evidence type="ECO:0000313" key="3">
    <source>
        <dbReference type="Proteomes" id="UP001176961"/>
    </source>
</evidence>
<feature type="signal peptide" evidence="1">
    <location>
        <begin position="1"/>
        <end position="38"/>
    </location>
</feature>
<proteinExistence type="predicted"/>
<organism evidence="2 3">
    <name type="scientific">Cylicocyclus nassatus</name>
    <name type="common">Nematode worm</name>
    <dbReference type="NCBI Taxonomy" id="53992"/>
    <lineage>
        <taxon>Eukaryota</taxon>
        <taxon>Metazoa</taxon>
        <taxon>Ecdysozoa</taxon>
        <taxon>Nematoda</taxon>
        <taxon>Chromadorea</taxon>
        <taxon>Rhabditida</taxon>
        <taxon>Rhabditina</taxon>
        <taxon>Rhabditomorpha</taxon>
        <taxon>Strongyloidea</taxon>
        <taxon>Strongylidae</taxon>
        <taxon>Cylicocyclus</taxon>
    </lineage>
</organism>
<sequence>MIYNAMIRLHLHSNNSHSITSMKAVFVLLALVISACFAQKCTTTIDCGPGTKCVDGNCKVRPECPMYTPPQLKPGCKLETVLDEKGCPKYKQVC</sequence>
<evidence type="ECO:0000313" key="2">
    <source>
        <dbReference type="EMBL" id="CAJ0601682.1"/>
    </source>
</evidence>
<feature type="chain" id="PRO_5041265173" evidence="1">
    <location>
        <begin position="39"/>
        <end position="94"/>
    </location>
</feature>
<name>A0AA36H0I8_CYLNA</name>
<evidence type="ECO:0000256" key="1">
    <source>
        <dbReference type="SAM" id="SignalP"/>
    </source>
</evidence>
<comment type="caution">
    <text evidence="2">The sequence shown here is derived from an EMBL/GenBank/DDBJ whole genome shotgun (WGS) entry which is preliminary data.</text>
</comment>
<dbReference type="EMBL" id="CATQJL010000305">
    <property type="protein sequence ID" value="CAJ0601682.1"/>
    <property type="molecule type" value="Genomic_DNA"/>
</dbReference>
<reference evidence="2" key="1">
    <citation type="submission" date="2023-07" db="EMBL/GenBank/DDBJ databases">
        <authorList>
            <consortium name="CYATHOMIX"/>
        </authorList>
    </citation>
    <scope>NUCLEOTIDE SEQUENCE</scope>
    <source>
        <strain evidence="2">N/A</strain>
    </source>
</reference>
<dbReference type="Proteomes" id="UP001176961">
    <property type="component" value="Unassembled WGS sequence"/>
</dbReference>
<protein>
    <submittedName>
        <fullName evidence="2">Uncharacterized protein</fullName>
    </submittedName>
</protein>
<dbReference type="AlphaFoldDB" id="A0AA36H0I8"/>
<keyword evidence="1" id="KW-0732">Signal</keyword>
<accession>A0AA36H0I8</accession>
<gene>
    <name evidence="2" type="ORF">CYNAS_LOCUS13665</name>
</gene>